<dbReference type="Proteomes" id="UP000054705">
    <property type="component" value="Unassembled WGS sequence"/>
</dbReference>
<dbReference type="InterPro" id="IPR008949">
    <property type="entry name" value="Isoprenoid_synthase_dom_sf"/>
</dbReference>
<dbReference type="InterPro" id="IPR000092">
    <property type="entry name" value="Polyprenyl_synt"/>
</dbReference>
<reference evidence="3" key="1">
    <citation type="journal article" date="2015" name="MBio">
        <title>Genome-Resolved Metagenomic Analysis Reveals Roles for Candidate Phyla and Other Microbial Community Members in Biogeochemical Transformations in Oil Reservoirs.</title>
        <authorList>
            <person name="Hu P."/>
            <person name="Tom L."/>
            <person name="Singh A."/>
            <person name="Thomas B.C."/>
            <person name="Baker B.J."/>
            <person name="Piceno Y.M."/>
            <person name="Andersen G.L."/>
            <person name="Banfield J.F."/>
        </authorList>
    </citation>
    <scope>NUCLEOTIDE SEQUENCE [LARGE SCALE GENOMIC DNA]</scope>
</reference>
<evidence type="ECO:0000313" key="2">
    <source>
        <dbReference type="EMBL" id="KUK84152.1"/>
    </source>
</evidence>
<dbReference type="PATRIC" id="fig|110500.4.peg.242"/>
<comment type="similarity">
    <text evidence="1">Belongs to the FPP/GGPP synthase family.</text>
</comment>
<protein>
    <recommendedName>
        <fullName evidence="4">Geranylgeranyl pyrophosphate synthase</fullName>
    </recommendedName>
</protein>
<accession>A0A101HVJ6</accession>
<gene>
    <name evidence="2" type="ORF">XD97_0010</name>
</gene>
<dbReference type="Gene3D" id="1.10.600.10">
    <property type="entry name" value="Farnesyl Diphosphate Synthase"/>
    <property type="match status" value="1"/>
</dbReference>
<dbReference type="GO" id="GO:0008299">
    <property type="term" value="P:isoprenoid biosynthetic process"/>
    <property type="evidence" value="ECO:0007669"/>
    <property type="project" value="InterPro"/>
</dbReference>
<sequence>MLCDILKPVKQELQLIQELINNQFTIKAGYLGAFAHLELSSADRDIRPALVVLSSRIFGYDPKKTIVLAGIFQFIYLAAKVQQGVSEIDSDYIREDTDPRDGSQFPVLIGDYLYSKFFYFTSDADITCILDPLAEIICQIHEGNILRKTRNIKTLPGQGMIKLVEKETAPLFAGCCYLTARLGGAAEREQDSLMRYGHNLGMAYGLLEQGIAADFAFPYLKEALSNLNMFPDRQEKNILEKLVYFLQQSGHCLPAQHMVI</sequence>
<evidence type="ECO:0000256" key="1">
    <source>
        <dbReference type="RuleBase" id="RU004466"/>
    </source>
</evidence>
<organism evidence="2 3">
    <name type="scientific">Pelotomaculum thermopropionicum</name>
    <dbReference type="NCBI Taxonomy" id="110500"/>
    <lineage>
        <taxon>Bacteria</taxon>
        <taxon>Bacillati</taxon>
        <taxon>Bacillota</taxon>
        <taxon>Clostridia</taxon>
        <taxon>Eubacteriales</taxon>
        <taxon>Desulfotomaculaceae</taxon>
        <taxon>Pelotomaculum</taxon>
    </lineage>
</organism>
<dbReference type="SUPFAM" id="SSF48576">
    <property type="entry name" value="Terpenoid synthases"/>
    <property type="match status" value="1"/>
</dbReference>
<proteinExistence type="inferred from homology"/>
<evidence type="ECO:0008006" key="4">
    <source>
        <dbReference type="Google" id="ProtNLM"/>
    </source>
</evidence>
<evidence type="ECO:0000313" key="3">
    <source>
        <dbReference type="Proteomes" id="UP000054705"/>
    </source>
</evidence>
<dbReference type="AlphaFoldDB" id="A0A101HVJ6"/>
<name>A0A101HVJ6_9FIRM</name>
<dbReference type="EMBL" id="LGGS01000001">
    <property type="protein sequence ID" value="KUK84152.1"/>
    <property type="molecule type" value="Genomic_DNA"/>
</dbReference>
<dbReference type="Pfam" id="PF00348">
    <property type="entry name" value="polyprenyl_synt"/>
    <property type="match status" value="1"/>
</dbReference>
<dbReference type="GO" id="GO:0004659">
    <property type="term" value="F:prenyltransferase activity"/>
    <property type="evidence" value="ECO:0007669"/>
    <property type="project" value="InterPro"/>
</dbReference>
<comment type="caution">
    <text evidence="2">The sequence shown here is derived from an EMBL/GenBank/DDBJ whole genome shotgun (WGS) entry which is preliminary data.</text>
</comment>
<keyword evidence="1" id="KW-0808">Transferase</keyword>